<accession>A0A836GYS6</accession>
<name>A0A836GYS6_9TRYP</name>
<dbReference type="AlphaFoldDB" id="A0A836GYS6"/>
<gene>
    <name evidence="2" type="ORF">LSCM1_03202</name>
</gene>
<dbReference type="KEGG" id="lmat:92513264"/>
<comment type="caution">
    <text evidence="2">The sequence shown here is derived from an EMBL/GenBank/DDBJ whole genome shotgun (WGS) entry which is preliminary data.</text>
</comment>
<dbReference type="Proteomes" id="UP000673552">
    <property type="component" value="Chromosome 28"/>
</dbReference>
<dbReference type="OrthoDB" id="10462970at2759"/>
<proteinExistence type="predicted"/>
<evidence type="ECO:0000313" key="3">
    <source>
        <dbReference type="Proteomes" id="UP000673552"/>
    </source>
</evidence>
<protein>
    <submittedName>
        <fullName evidence="2">Uncharacterized protein</fullName>
    </submittedName>
</protein>
<feature type="compositionally biased region" description="Low complexity" evidence="1">
    <location>
        <begin position="53"/>
        <end position="69"/>
    </location>
</feature>
<organism evidence="2 3">
    <name type="scientific">Leishmania martiniquensis</name>
    <dbReference type="NCBI Taxonomy" id="1580590"/>
    <lineage>
        <taxon>Eukaryota</taxon>
        <taxon>Discoba</taxon>
        <taxon>Euglenozoa</taxon>
        <taxon>Kinetoplastea</taxon>
        <taxon>Metakinetoplastina</taxon>
        <taxon>Trypanosomatida</taxon>
        <taxon>Trypanosomatidae</taxon>
        <taxon>Leishmaniinae</taxon>
        <taxon>Leishmania</taxon>
    </lineage>
</organism>
<evidence type="ECO:0000256" key="1">
    <source>
        <dbReference type="SAM" id="MobiDB-lite"/>
    </source>
</evidence>
<dbReference type="GeneID" id="92513264"/>
<keyword evidence="3" id="KW-1185">Reference proteome</keyword>
<dbReference type="EMBL" id="JAFEUZ010000028">
    <property type="protein sequence ID" value="KAG5474420.1"/>
    <property type="molecule type" value="Genomic_DNA"/>
</dbReference>
<feature type="compositionally biased region" description="Low complexity" evidence="1">
    <location>
        <begin position="154"/>
        <end position="170"/>
    </location>
</feature>
<feature type="region of interest" description="Disordered" evidence="1">
    <location>
        <begin position="53"/>
        <end position="75"/>
    </location>
</feature>
<dbReference type="RefSeq" id="XP_067177362.1">
    <property type="nucleotide sequence ID" value="XM_067320752.1"/>
</dbReference>
<evidence type="ECO:0000313" key="2">
    <source>
        <dbReference type="EMBL" id="KAG5474420.1"/>
    </source>
</evidence>
<sequence>MGCAASASRAPSCGGSQLSYVFSDGRCEAWLQGGARPTIFASTRRLVALLGPRQQQPQVSPASPSAHQPLLATTSSKSKGCLTAMTLRAPPLLRTAAADSTRSRSSGGRPPAIGTLSSAPLLPGVPPQRSRVQEDDTLRARPHAGYFSTMTPTDSSPRSDSISGRSLSGSAALPLRQGRAECQQPQHVRGVQSHLCEITLSAPMPNARPRADDTRADLRICRLMRRTPSGQLTCIPPWPNQTRHAAQPTIVVITTAEDLVGDGDAARAPGHAFVLPMSALELNGANDTTLVPVIQQFRLSTSDRRRILKAQREQMRLLPDIARVPSRLSSSHSCSRSSSHGH</sequence>
<feature type="compositionally biased region" description="Low complexity" evidence="1">
    <location>
        <begin position="93"/>
        <end position="112"/>
    </location>
</feature>
<feature type="region of interest" description="Disordered" evidence="1">
    <location>
        <begin position="93"/>
        <end position="170"/>
    </location>
</feature>
<reference evidence="2 3" key="1">
    <citation type="submission" date="2021-03" db="EMBL/GenBank/DDBJ databases">
        <title>Leishmania (Mundinia) martiniquensis Genome sequencing and assembly.</title>
        <authorList>
            <person name="Almutairi H."/>
            <person name="Gatherer D."/>
        </authorList>
    </citation>
    <scope>NUCLEOTIDE SEQUENCE [LARGE SCALE GENOMIC DNA]</scope>
    <source>
        <strain evidence="2">LSCM1</strain>
    </source>
</reference>